<dbReference type="EMBL" id="BGPR01005630">
    <property type="protein sequence ID" value="GBN11970.1"/>
    <property type="molecule type" value="Genomic_DNA"/>
</dbReference>
<feature type="transmembrane region" description="Helical" evidence="1">
    <location>
        <begin position="45"/>
        <end position="70"/>
    </location>
</feature>
<evidence type="ECO:0000313" key="3">
    <source>
        <dbReference type="Proteomes" id="UP000499080"/>
    </source>
</evidence>
<gene>
    <name evidence="2" type="ORF">AVEN_214634_1</name>
</gene>
<accession>A0A4Y2LCU4</accession>
<evidence type="ECO:0000313" key="2">
    <source>
        <dbReference type="EMBL" id="GBN11970.1"/>
    </source>
</evidence>
<dbReference type="Gene3D" id="1.20.1070.10">
    <property type="entry name" value="Rhodopsin 7-helix transmembrane proteins"/>
    <property type="match status" value="1"/>
</dbReference>
<dbReference type="AlphaFoldDB" id="A0A4Y2LCU4"/>
<proteinExistence type="predicted"/>
<reference evidence="2 3" key="1">
    <citation type="journal article" date="2019" name="Sci. Rep.">
        <title>Orb-weaving spider Araneus ventricosus genome elucidates the spidroin gene catalogue.</title>
        <authorList>
            <person name="Kono N."/>
            <person name="Nakamura H."/>
            <person name="Ohtoshi R."/>
            <person name="Moran D.A.P."/>
            <person name="Shinohara A."/>
            <person name="Yoshida Y."/>
            <person name="Fujiwara M."/>
            <person name="Mori M."/>
            <person name="Tomita M."/>
            <person name="Arakawa K."/>
        </authorList>
    </citation>
    <scope>NUCLEOTIDE SEQUENCE [LARGE SCALE GENOMIC DNA]</scope>
</reference>
<keyword evidence="1" id="KW-0812">Transmembrane</keyword>
<dbReference type="SUPFAM" id="SSF81321">
    <property type="entry name" value="Family A G protein-coupled receptor-like"/>
    <property type="match status" value="1"/>
</dbReference>
<name>A0A4Y2LCU4_ARAVE</name>
<keyword evidence="1" id="KW-1133">Transmembrane helix</keyword>
<organism evidence="2 3">
    <name type="scientific">Araneus ventricosus</name>
    <name type="common">Orbweaver spider</name>
    <name type="synonym">Epeira ventricosa</name>
    <dbReference type="NCBI Taxonomy" id="182803"/>
    <lineage>
        <taxon>Eukaryota</taxon>
        <taxon>Metazoa</taxon>
        <taxon>Ecdysozoa</taxon>
        <taxon>Arthropoda</taxon>
        <taxon>Chelicerata</taxon>
        <taxon>Arachnida</taxon>
        <taxon>Araneae</taxon>
        <taxon>Araneomorphae</taxon>
        <taxon>Entelegynae</taxon>
        <taxon>Araneoidea</taxon>
        <taxon>Araneidae</taxon>
        <taxon>Araneus</taxon>
    </lineage>
</organism>
<keyword evidence="1" id="KW-0472">Membrane</keyword>
<keyword evidence="3" id="KW-1185">Reference proteome</keyword>
<dbReference type="Proteomes" id="UP000499080">
    <property type="component" value="Unassembled WGS sequence"/>
</dbReference>
<evidence type="ECO:0000256" key="1">
    <source>
        <dbReference type="SAM" id="Phobius"/>
    </source>
</evidence>
<sequence>MDDRNFNDSEENSDQWPVVGISSDIFGNFPNISSPLECSMSFGSFLRYSVLLTALYGIAYGLKILVGMIGNMCDIHLITREKSSLGEYIKFLSNLLVADFLRAIFCISSTNLGHLFGREYCSI</sequence>
<protein>
    <submittedName>
        <fullName evidence="2">Uncharacterized protein</fullName>
    </submittedName>
</protein>
<comment type="caution">
    <text evidence="2">The sequence shown here is derived from an EMBL/GenBank/DDBJ whole genome shotgun (WGS) entry which is preliminary data.</text>
</comment>